<keyword evidence="9" id="KW-1185">Reference proteome</keyword>
<keyword evidence="4" id="KW-0223">Dioxygenase</keyword>
<dbReference type="PANTHER" id="PTHR43779:SF2">
    <property type="entry name" value="ALPHA-KETOGLUTARATE-DEPENDENT XANTHINE DIOXYGENASE XAN1"/>
    <property type="match status" value="1"/>
</dbReference>
<dbReference type="AlphaFoldDB" id="A0A1E3PHY9"/>
<dbReference type="Proteomes" id="UP000095009">
    <property type="component" value="Unassembled WGS sequence"/>
</dbReference>
<dbReference type="GO" id="GO:0046872">
    <property type="term" value="F:metal ion binding"/>
    <property type="evidence" value="ECO:0007669"/>
    <property type="project" value="UniProtKB-KW"/>
</dbReference>
<feature type="domain" description="TauD/TfdA-like" evidence="7">
    <location>
        <begin position="35"/>
        <end position="370"/>
    </location>
</feature>
<comment type="similarity">
    <text evidence="2">Belongs to the TfdA dioxygenase family.</text>
</comment>
<dbReference type="GO" id="GO:0051213">
    <property type="term" value="F:dioxygenase activity"/>
    <property type="evidence" value="ECO:0007669"/>
    <property type="project" value="UniProtKB-KW"/>
</dbReference>
<dbReference type="Gene3D" id="3.60.130.10">
    <property type="entry name" value="Clavaminate synthase-like"/>
    <property type="match status" value="1"/>
</dbReference>
<proteinExistence type="inferred from homology"/>
<evidence type="ECO:0000256" key="1">
    <source>
        <dbReference type="ARBA" id="ARBA00001954"/>
    </source>
</evidence>
<organism evidence="8 9">
    <name type="scientific">Nadsonia fulvescens var. elongata DSM 6958</name>
    <dbReference type="NCBI Taxonomy" id="857566"/>
    <lineage>
        <taxon>Eukaryota</taxon>
        <taxon>Fungi</taxon>
        <taxon>Dikarya</taxon>
        <taxon>Ascomycota</taxon>
        <taxon>Saccharomycotina</taxon>
        <taxon>Dipodascomycetes</taxon>
        <taxon>Dipodascales</taxon>
        <taxon>Dipodascales incertae sedis</taxon>
        <taxon>Nadsonia</taxon>
    </lineage>
</organism>
<evidence type="ECO:0000313" key="9">
    <source>
        <dbReference type="Proteomes" id="UP000095009"/>
    </source>
</evidence>
<evidence type="ECO:0000256" key="6">
    <source>
        <dbReference type="ARBA" id="ARBA00023004"/>
    </source>
</evidence>
<keyword evidence="6" id="KW-0408">Iron</keyword>
<sequence>MAPTATIAQTVPVATLKATSLPDAPFGATIQMPEGVTDPSKLSDADFKVLFKALHENLVIVIPGQKELSPESQHLLTKRFDPTTEGNYGHSREFRHEKSVLKKDGKSVPRVPQVQILGQGTFQDHEGLDEVSLTHPIHDTFHKEILSQSKQDAGYTKFYRWHIDSALYGLSPPVCTTLLGIHVPNAANERQKILYEDSNEEIEIAQGATCFMSGARAFELLSEEDKKQALGTTVVYAPHPYIYISEAKATWDGISMHSEGKELSFDDLPEWETEKIKRLPLVWTNPVTGKHHLQAHGCCVWKLERENGEVLELEQARKELRRVLRPAISPKEILAFSWEAGDLVIFYNRGVLHSVTGHFAEGQKRLMHQCNIASGQDPICKV</sequence>
<evidence type="ECO:0000259" key="7">
    <source>
        <dbReference type="Pfam" id="PF02668"/>
    </source>
</evidence>
<evidence type="ECO:0000256" key="2">
    <source>
        <dbReference type="ARBA" id="ARBA00005896"/>
    </source>
</evidence>
<name>A0A1E3PHY9_9ASCO</name>
<keyword evidence="5" id="KW-0560">Oxidoreductase</keyword>
<dbReference type="EMBL" id="KV454410">
    <property type="protein sequence ID" value="ODQ64920.1"/>
    <property type="molecule type" value="Genomic_DNA"/>
</dbReference>
<dbReference type="Pfam" id="PF02668">
    <property type="entry name" value="TauD"/>
    <property type="match status" value="1"/>
</dbReference>
<gene>
    <name evidence="8" type="ORF">NADFUDRAFT_46740</name>
</gene>
<keyword evidence="3" id="KW-0479">Metal-binding</keyword>
<dbReference type="InterPro" id="IPR051178">
    <property type="entry name" value="TfdA_dioxygenase"/>
</dbReference>
<evidence type="ECO:0000256" key="3">
    <source>
        <dbReference type="ARBA" id="ARBA00022723"/>
    </source>
</evidence>
<reference evidence="8 9" key="1">
    <citation type="journal article" date="2016" name="Proc. Natl. Acad. Sci. U.S.A.">
        <title>Comparative genomics of biotechnologically important yeasts.</title>
        <authorList>
            <person name="Riley R."/>
            <person name="Haridas S."/>
            <person name="Wolfe K.H."/>
            <person name="Lopes M.R."/>
            <person name="Hittinger C.T."/>
            <person name="Goeker M."/>
            <person name="Salamov A.A."/>
            <person name="Wisecaver J.H."/>
            <person name="Long T.M."/>
            <person name="Calvey C.H."/>
            <person name="Aerts A.L."/>
            <person name="Barry K.W."/>
            <person name="Choi C."/>
            <person name="Clum A."/>
            <person name="Coughlan A.Y."/>
            <person name="Deshpande S."/>
            <person name="Douglass A.P."/>
            <person name="Hanson S.J."/>
            <person name="Klenk H.-P."/>
            <person name="LaButti K.M."/>
            <person name="Lapidus A."/>
            <person name="Lindquist E.A."/>
            <person name="Lipzen A.M."/>
            <person name="Meier-Kolthoff J.P."/>
            <person name="Ohm R.A."/>
            <person name="Otillar R.P."/>
            <person name="Pangilinan J.L."/>
            <person name="Peng Y."/>
            <person name="Rokas A."/>
            <person name="Rosa C.A."/>
            <person name="Scheuner C."/>
            <person name="Sibirny A.A."/>
            <person name="Slot J.C."/>
            <person name="Stielow J.B."/>
            <person name="Sun H."/>
            <person name="Kurtzman C.P."/>
            <person name="Blackwell M."/>
            <person name="Grigoriev I.V."/>
            <person name="Jeffries T.W."/>
        </authorList>
    </citation>
    <scope>NUCLEOTIDE SEQUENCE [LARGE SCALE GENOMIC DNA]</scope>
    <source>
        <strain evidence="8 9">DSM 6958</strain>
    </source>
</reference>
<dbReference type="InterPro" id="IPR003819">
    <property type="entry name" value="TauD/TfdA-like"/>
</dbReference>
<dbReference type="PANTHER" id="PTHR43779">
    <property type="entry name" value="DIOXYGENASE RV0097-RELATED"/>
    <property type="match status" value="1"/>
</dbReference>
<evidence type="ECO:0000313" key="8">
    <source>
        <dbReference type="EMBL" id="ODQ64920.1"/>
    </source>
</evidence>
<protein>
    <submittedName>
        <fullName evidence="8">Clavaminate synthase-like protein</fullName>
    </submittedName>
</protein>
<dbReference type="STRING" id="857566.A0A1E3PHY9"/>
<evidence type="ECO:0000256" key="5">
    <source>
        <dbReference type="ARBA" id="ARBA00023002"/>
    </source>
</evidence>
<dbReference type="InterPro" id="IPR042098">
    <property type="entry name" value="TauD-like_sf"/>
</dbReference>
<dbReference type="SUPFAM" id="SSF51197">
    <property type="entry name" value="Clavaminate synthase-like"/>
    <property type="match status" value="1"/>
</dbReference>
<comment type="cofactor">
    <cofactor evidence="1">
        <name>Fe(2+)</name>
        <dbReference type="ChEBI" id="CHEBI:29033"/>
    </cofactor>
</comment>
<evidence type="ECO:0000256" key="4">
    <source>
        <dbReference type="ARBA" id="ARBA00022964"/>
    </source>
</evidence>
<dbReference type="OrthoDB" id="93019at2759"/>
<accession>A0A1E3PHY9</accession>